<dbReference type="InterPro" id="IPR050807">
    <property type="entry name" value="TransReg_Diox_bact_type"/>
</dbReference>
<dbReference type="SMART" id="SM00530">
    <property type="entry name" value="HTH_XRE"/>
    <property type="match status" value="1"/>
</dbReference>
<evidence type="ECO:0000256" key="2">
    <source>
        <dbReference type="ARBA" id="ARBA00023125"/>
    </source>
</evidence>
<name>A0ABX4ZL61_9PROT</name>
<evidence type="ECO:0000256" key="3">
    <source>
        <dbReference type="ARBA" id="ARBA00023163"/>
    </source>
</evidence>
<protein>
    <submittedName>
        <fullName evidence="5">XRE family transcriptional regulator</fullName>
    </submittedName>
</protein>
<dbReference type="Pfam" id="PF01381">
    <property type="entry name" value="HTH_3"/>
    <property type="match status" value="1"/>
</dbReference>
<dbReference type="PANTHER" id="PTHR46797:SF23">
    <property type="entry name" value="HTH-TYPE TRANSCRIPTIONAL REGULATOR SUTR"/>
    <property type="match status" value="1"/>
</dbReference>
<accession>A0ABX4ZL61</accession>
<dbReference type="RefSeq" id="WP_103765271.1">
    <property type="nucleotide sequence ID" value="NZ_LMYH01000003.1"/>
</dbReference>
<gene>
    <name evidence="5" type="ORF">ASQ42_07125</name>
</gene>
<evidence type="ECO:0000313" key="6">
    <source>
        <dbReference type="Proteomes" id="UP000237218"/>
    </source>
</evidence>
<evidence type="ECO:0000313" key="5">
    <source>
        <dbReference type="EMBL" id="POS62082.1"/>
    </source>
</evidence>
<keyword evidence="1" id="KW-0805">Transcription regulation</keyword>
<dbReference type="Proteomes" id="UP000237218">
    <property type="component" value="Unassembled WGS sequence"/>
</dbReference>
<keyword evidence="3" id="KW-0804">Transcription</keyword>
<organism evidence="5 6">
    <name type="scientific">Parasaccharibacter apium</name>
    <dbReference type="NCBI Taxonomy" id="1510841"/>
    <lineage>
        <taxon>Bacteria</taxon>
        <taxon>Pseudomonadati</taxon>
        <taxon>Pseudomonadota</taxon>
        <taxon>Alphaproteobacteria</taxon>
        <taxon>Acetobacterales</taxon>
        <taxon>Acetobacteraceae</taxon>
        <taxon>Parasaccharibacter</taxon>
    </lineage>
</organism>
<proteinExistence type="predicted"/>
<dbReference type="InterPro" id="IPR010982">
    <property type="entry name" value="Lambda_DNA-bd_dom_sf"/>
</dbReference>
<dbReference type="Gene3D" id="1.10.260.40">
    <property type="entry name" value="lambda repressor-like DNA-binding domains"/>
    <property type="match status" value="1"/>
</dbReference>
<dbReference type="PROSITE" id="PS50943">
    <property type="entry name" value="HTH_CROC1"/>
    <property type="match status" value="1"/>
</dbReference>
<dbReference type="EMBL" id="LMYI01000011">
    <property type="protein sequence ID" value="POS62082.1"/>
    <property type="molecule type" value="Genomic_DNA"/>
</dbReference>
<sequence length="83" mass="9526">MNGKYTKKDSKSLRNVVAYNIRRLRLNMDLSQEELADICGYHRTYISSIERSERNITLATLEALSNALNASPSDLLEMKHESH</sequence>
<dbReference type="InterPro" id="IPR001387">
    <property type="entry name" value="Cro/C1-type_HTH"/>
</dbReference>
<evidence type="ECO:0000259" key="4">
    <source>
        <dbReference type="PROSITE" id="PS50943"/>
    </source>
</evidence>
<dbReference type="PANTHER" id="PTHR46797">
    <property type="entry name" value="HTH-TYPE TRANSCRIPTIONAL REGULATOR"/>
    <property type="match status" value="1"/>
</dbReference>
<dbReference type="SUPFAM" id="SSF47413">
    <property type="entry name" value="lambda repressor-like DNA-binding domains"/>
    <property type="match status" value="1"/>
</dbReference>
<comment type="caution">
    <text evidence="5">The sequence shown here is derived from an EMBL/GenBank/DDBJ whole genome shotgun (WGS) entry which is preliminary data.</text>
</comment>
<keyword evidence="6" id="KW-1185">Reference proteome</keyword>
<evidence type="ECO:0000256" key="1">
    <source>
        <dbReference type="ARBA" id="ARBA00023015"/>
    </source>
</evidence>
<keyword evidence="2" id="KW-0238">DNA-binding</keyword>
<reference evidence="5 6" key="1">
    <citation type="submission" date="2018-02" db="EMBL/GenBank/DDBJ databases">
        <title>Draft genome sequences of four Parasaccharibacter apium strains isolated from honey bees.</title>
        <authorList>
            <person name="Corby-Harris V.L."/>
            <person name="Anderson K.E."/>
        </authorList>
    </citation>
    <scope>NUCLEOTIDE SEQUENCE [LARGE SCALE GENOMIC DNA]</scope>
    <source>
        <strain evidence="5 6">B8</strain>
    </source>
</reference>
<dbReference type="CDD" id="cd00093">
    <property type="entry name" value="HTH_XRE"/>
    <property type="match status" value="1"/>
</dbReference>
<feature type="domain" description="HTH cro/C1-type" evidence="4">
    <location>
        <begin position="21"/>
        <end position="75"/>
    </location>
</feature>